<protein>
    <submittedName>
        <fullName evidence="1">Uncharacterized protein</fullName>
    </submittedName>
</protein>
<dbReference type="PATRIC" id="fig|29343.3.peg.717"/>
<proteinExistence type="predicted"/>
<dbReference type="KEGG" id="ccel:CCDG5_0685"/>
<accession>A0A078KRR1</accession>
<organism evidence="1 2">
    <name type="scientific">[Clostridium] cellulosi</name>
    <dbReference type="NCBI Taxonomy" id="29343"/>
    <lineage>
        <taxon>Bacteria</taxon>
        <taxon>Bacillati</taxon>
        <taxon>Bacillota</taxon>
        <taxon>Clostridia</taxon>
        <taxon>Eubacteriales</taxon>
        <taxon>Oscillospiraceae</taxon>
        <taxon>Oscillospiraceae incertae sedis</taxon>
    </lineage>
</organism>
<dbReference type="HOGENOM" id="CLU_2408894_0_0_9"/>
<name>A0A078KRR1_9FIRM</name>
<dbReference type="STRING" id="29343.CCDG5_0685"/>
<reference evidence="2" key="1">
    <citation type="submission" date="2014-07" db="EMBL/GenBank/DDBJ databases">
        <authorList>
            <person name="Wibberg D."/>
        </authorList>
    </citation>
    <scope>NUCLEOTIDE SEQUENCE [LARGE SCALE GENOMIC DNA]</scope>
    <source>
        <strain evidence="2">DG5</strain>
    </source>
</reference>
<evidence type="ECO:0000313" key="1">
    <source>
        <dbReference type="EMBL" id="CDZ23814.1"/>
    </source>
</evidence>
<gene>
    <name evidence="1" type="ORF">CCDG5_0685</name>
</gene>
<dbReference type="AlphaFoldDB" id="A0A078KRR1"/>
<dbReference type="Proteomes" id="UP000032431">
    <property type="component" value="Chromosome I"/>
</dbReference>
<evidence type="ECO:0000313" key="2">
    <source>
        <dbReference type="Proteomes" id="UP000032431"/>
    </source>
</evidence>
<dbReference type="OrthoDB" id="1716553at2"/>
<keyword evidence="2" id="KW-1185">Reference proteome</keyword>
<sequence>MAEPKSKNKKFLTYKGRPLVRSGNTIYYGNMWEKYVVIMQIINTKPLFGQDISGTVVVQLVSTDKNLKISERIVKQAEKNGLYNAIDIGTIWLERALNES</sequence>
<dbReference type="EMBL" id="LM995447">
    <property type="protein sequence ID" value="CDZ23814.1"/>
    <property type="molecule type" value="Genomic_DNA"/>
</dbReference>